<feature type="region of interest" description="Disordered" evidence="6">
    <location>
        <begin position="114"/>
        <end position="134"/>
    </location>
</feature>
<dbReference type="Proteomes" id="UP000305948">
    <property type="component" value="Unassembled WGS sequence"/>
</dbReference>
<dbReference type="SUPFAM" id="SSF51569">
    <property type="entry name" value="Aldolase"/>
    <property type="match status" value="1"/>
</dbReference>
<dbReference type="InterPro" id="IPR013785">
    <property type="entry name" value="Aldolase_TIM"/>
</dbReference>
<evidence type="ECO:0000256" key="6">
    <source>
        <dbReference type="SAM" id="MobiDB-lite"/>
    </source>
</evidence>
<evidence type="ECO:0000256" key="4">
    <source>
        <dbReference type="ARBA" id="ARBA00023152"/>
    </source>
</evidence>
<dbReference type="EC" id="4.1.2.13" evidence="3"/>
<dbReference type="NCBIfam" id="NF033379">
    <property type="entry name" value="FrucBisAld_I"/>
    <property type="match status" value="1"/>
</dbReference>
<dbReference type="InterPro" id="IPR000741">
    <property type="entry name" value="FBA_I"/>
</dbReference>
<dbReference type="PANTHER" id="PTHR11627">
    <property type="entry name" value="FRUCTOSE-BISPHOSPHATE ALDOLASE"/>
    <property type="match status" value="1"/>
</dbReference>
<evidence type="ECO:0000256" key="5">
    <source>
        <dbReference type="ARBA" id="ARBA00023239"/>
    </source>
</evidence>
<comment type="pathway">
    <text evidence="1">Carbohydrate degradation; glycolysis; D-glyceraldehyde 3-phosphate and glycerone phosphate from D-glucose: step 4/4.</text>
</comment>
<dbReference type="GO" id="GO:0006096">
    <property type="term" value="P:glycolytic process"/>
    <property type="evidence" value="ECO:0007669"/>
    <property type="project" value="UniProtKB-UniPathway"/>
</dbReference>
<keyword evidence="8" id="KW-1185">Reference proteome</keyword>
<comment type="similarity">
    <text evidence="2">Belongs to the class I fructose-bisphosphate aldolase family.</text>
</comment>
<dbReference type="GO" id="GO:0004332">
    <property type="term" value="F:fructose-bisphosphate aldolase activity"/>
    <property type="evidence" value="ECO:0007669"/>
    <property type="project" value="UniProtKB-EC"/>
</dbReference>
<dbReference type="OrthoDB" id="36455at2759"/>
<sequence>MASQKFTPSPALKNADEMHSVAKALVADGKGLLAADESTGSIKKRLESVGKENNDDNRREWRDLMFTAEGPLEKYLGGVITFEETLMKHDAQLNTQFKGTPLRDVIKNRNIIPGIKTDQGTKPLPRTEPEETTTEGLDGLLARSQGYYQAGARFAKFRTTYIVTASTPSQLAIEDNANVQARYASISQAAGLVPIVEPEVLCNGDFTIERSAEAHIAAYTHLFRTLSLHKVDFAGMILKASMVVPGDKSGKVNTPEEVAAATLHVLSKTVPPIVPGIVFLSGGLGEADALAYLNAINQLANKDRSVAPWKLSFSFGRALQGEAMKVWAKSGDIKKAQDTFMLRAKWCWEAAQGEYRGEAGEPSK</sequence>
<evidence type="ECO:0000256" key="2">
    <source>
        <dbReference type="ARBA" id="ARBA00010387"/>
    </source>
</evidence>
<dbReference type="EMBL" id="ML213516">
    <property type="protein sequence ID" value="TFK49422.1"/>
    <property type="molecule type" value="Genomic_DNA"/>
</dbReference>
<gene>
    <name evidence="7" type="ORF">OE88DRAFT_1662996</name>
</gene>
<organism evidence="7 8">
    <name type="scientific">Heliocybe sulcata</name>
    <dbReference type="NCBI Taxonomy" id="5364"/>
    <lineage>
        <taxon>Eukaryota</taxon>
        <taxon>Fungi</taxon>
        <taxon>Dikarya</taxon>
        <taxon>Basidiomycota</taxon>
        <taxon>Agaricomycotina</taxon>
        <taxon>Agaricomycetes</taxon>
        <taxon>Gloeophyllales</taxon>
        <taxon>Gloeophyllaceae</taxon>
        <taxon>Heliocybe</taxon>
    </lineage>
</organism>
<name>A0A5C3MX16_9AGAM</name>
<evidence type="ECO:0000256" key="3">
    <source>
        <dbReference type="ARBA" id="ARBA00013068"/>
    </source>
</evidence>
<evidence type="ECO:0000313" key="7">
    <source>
        <dbReference type="EMBL" id="TFK49422.1"/>
    </source>
</evidence>
<proteinExistence type="inferred from homology"/>
<evidence type="ECO:0000256" key="1">
    <source>
        <dbReference type="ARBA" id="ARBA00004714"/>
    </source>
</evidence>
<dbReference type="UniPathway" id="UPA00109">
    <property type="reaction ID" value="UER00183"/>
</dbReference>
<accession>A0A5C3MX16</accession>
<protein>
    <recommendedName>
        <fullName evidence="3">fructose-bisphosphate aldolase</fullName>
        <ecNumber evidence="3">4.1.2.13</ecNumber>
    </recommendedName>
</protein>
<reference evidence="7 8" key="1">
    <citation type="journal article" date="2019" name="Nat. Ecol. Evol.">
        <title>Megaphylogeny resolves global patterns of mushroom evolution.</title>
        <authorList>
            <person name="Varga T."/>
            <person name="Krizsan K."/>
            <person name="Foldi C."/>
            <person name="Dima B."/>
            <person name="Sanchez-Garcia M."/>
            <person name="Sanchez-Ramirez S."/>
            <person name="Szollosi G.J."/>
            <person name="Szarkandi J.G."/>
            <person name="Papp V."/>
            <person name="Albert L."/>
            <person name="Andreopoulos W."/>
            <person name="Angelini C."/>
            <person name="Antonin V."/>
            <person name="Barry K.W."/>
            <person name="Bougher N.L."/>
            <person name="Buchanan P."/>
            <person name="Buyck B."/>
            <person name="Bense V."/>
            <person name="Catcheside P."/>
            <person name="Chovatia M."/>
            <person name="Cooper J."/>
            <person name="Damon W."/>
            <person name="Desjardin D."/>
            <person name="Finy P."/>
            <person name="Geml J."/>
            <person name="Haridas S."/>
            <person name="Hughes K."/>
            <person name="Justo A."/>
            <person name="Karasinski D."/>
            <person name="Kautmanova I."/>
            <person name="Kiss B."/>
            <person name="Kocsube S."/>
            <person name="Kotiranta H."/>
            <person name="LaButti K.M."/>
            <person name="Lechner B.E."/>
            <person name="Liimatainen K."/>
            <person name="Lipzen A."/>
            <person name="Lukacs Z."/>
            <person name="Mihaltcheva S."/>
            <person name="Morgado L.N."/>
            <person name="Niskanen T."/>
            <person name="Noordeloos M.E."/>
            <person name="Ohm R.A."/>
            <person name="Ortiz-Santana B."/>
            <person name="Ovrebo C."/>
            <person name="Racz N."/>
            <person name="Riley R."/>
            <person name="Savchenko A."/>
            <person name="Shiryaev A."/>
            <person name="Soop K."/>
            <person name="Spirin V."/>
            <person name="Szebenyi C."/>
            <person name="Tomsovsky M."/>
            <person name="Tulloss R.E."/>
            <person name="Uehling J."/>
            <person name="Grigoriev I.V."/>
            <person name="Vagvolgyi C."/>
            <person name="Papp T."/>
            <person name="Martin F.M."/>
            <person name="Miettinen O."/>
            <person name="Hibbett D.S."/>
            <person name="Nagy L.G."/>
        </authorList>
    </citation>
    <scope>NUCLEOTIDE SEQUENCE [LARGE SCALE GENOMIC DNA]</scope>
    <source>
        <strain evidence="7 8">OMC1185</strain>
    </source>
</reference>
<keyword evidence="5" id="KW-0456">Lyase</keyword>
<dbReference type="AlphaFoldDB" id="A0A5C3MX16"/>
<dbReference type="STRING" id="5364.A0A5C3MX16"/>
<dbReference type="Pfam" id="PF00274">
    <property type="entry name" value="Glycolytic"/>
    <property type="match status" value="1"/>
</dbReference>
<evidence type="ECO:0000313" key="8">
    <source>
        <dbReference type="Proteomes" id="UP000305948"/>
    </source>
</evidence>
<dbReference type="Gene3D" id="3.20.20.70">
    <property type="entry name" value="Aldolase class I"/>
    <property type="match status" value="1"/>
</dbReference>
<keyword evidence="4" id="KW-0324">Glycolysis</keyword>